<organism evidence="5 6">
    <name type="scientific">Methylorubrum rhodesianum</name>
    <dbReference type="NCBI Taxonomy" id="29427"/>
    <lineage>
        <taxon>Bacteria</taxon>
        <taxon>Pseudomonadati</taxon>
        <taxon>Pseudomonadota</taxon>
        <taxon>Alphaproteobacteria</taxon>
        <taxon>Hyphomicrobiales</taxon>
        <taxon>Methylobacteriaceae</taxon>
        <taxon>Methylorubrum</taxon>
    </lineage>
</organism>
<dbReference type="Pfam" id="PF00196">
    <property type="entry name" value="GerE"/>
    <property type="match status" value="1"/>
</dbReference>
<dbReference type="Gene3D" id="1.10.10.10">
    <property type="entry name" value="Winged helix-like DNA-binding domain superfamily/Winged helix DNA-binding domain"/>
    <property type="match status" value="1"/>
</dbReference>
<evidence type="ECO:0000259" key="4">
    <source>
        <dbReference type="PROSITE" id="PS50043"/>
    </source>
</evidence>
<dbReference type="EMBL" id="JAQYXL010000001">
    <property type="protein sequence ID" value="MEN3230202.1"/>
    <property type="molecule type" value="Genomic_DNA"/>
</dbReference>
<dbReference type="InterPro" id="IPR016032">
    <property type="entry name" value="Sig_transdc_resp-reg_C-effctor"/>
</dbReference>
<keyword evidence="6" id="KW-1185">Reference proteome</keyword>
<evidence type="ECO:0000313" key="5">
    <source>
        <dbReference type="EMBL" id="MEN3230202.1"/>
    </source>
</evidence>
<dbReference type="Proteomes" id="UP001404845">
    <property type="component" value="Unassembled WGS sequence"/>
</dbReference>
<comment type="caution">
    <text evidence="5">The sequence shown here is derived from an EMBL/GenBank/DDBJ whole genome shotgun (WGS) entry which is preliminary data.</text>
</comment>
<dbReference type="PANTHER" id="PTHR44688">
    <property type="entry name" value="DNA-BINDING TRANSCRIPTIONAL ACTIVATOR DEVR_DOSR"/>
    <property type="match status" value="1"/>
</dbReference>
<dbReference type="PROSITE" id="PS00622">
    <property type="entry name" value="HTH_LUXR_1"/>
    <property type="match status" value="1"/>
</dbReference>
<dbReference type="RefSeq" id="WP_345971619.1">
    <property type="nucleotide sequence ID" value="NZ_JAQYXL010000001.1"/>
</dbReference>
<dbReference type="PROSITE" id="PS50043">
    <property type="entry name" value="HTH_LUXR_2"/>
    <property type="match status" value="1"/>
</dbReference>
<reference evidence="5 6" key="1">
    <citation type="journal article" date="2023" name="PLoS ONE">
        <title>Complete genome assembly of Hawai'i environmental nontuberculous mycobacteria reveals unexpected co-isolation with methylobacteria.</title>
        <authorList>
            <person name="Hendrix J."/>
            <person name="Epperson L.E."/>
            <person name="Tong E.I."/>
            <person name="Chan Y.L."/>
            <person name="Hasan N.A."/>
            <person name="Dawrs S.N."/>
            <person name="Norton G.J."/>
            <person name="Virdi R."/>
            <person name="Crooks J.L."/>
            <person name="Chan E.D."/>
            <person name="Honda J.R."/>
            <person name="Strong M."/>
        </authorList>
    </citation>
    <scope>NUCLEOTIDE SEQUENCE [LARGE SCALE GENOMIC DNA]</scope>
    <source>
        <strain evidence="5 6">NJH_HI01</strain>
    </source>
</reference>
<keyword evidence="3" id="KW-0804">Transcription</keyword>
<dbReference type="PANTHER" id="PTHR44688:SF16">
    <property type="entry name" value="DNA-BINDING TRANSCRIPTIONAL ACTIVATOR DEVR_DOSR"/>
    <property type="match status" value="1"/>
</dbReference>
<keyword evidence="1" id="KW-0805">Transcription regulation</keyword>
<evidence type="ECO:0000256" key="2">
    <source>
        <dbReference type="ARBA" id="ARBA00023125"/>
    </source>
</evidence>
<gene>
    <name evidence="5" type="ORF">PUR21_21580</name>
</gene>
<name>A0ABU9ZFV0_9HYPH</name>
<keyword evidence="2" id="KW-0238">DNA-binding</keyword>
<dbReference type="SUPFAM" id="SSF46894">
    <property type="entry name" value="C-terminal effector domain of the bipartite response regulators"/>
    <property type="match status" value="1"/>
</dbReference>
<protein>
    <submittedName>
        <fullName evidence="5">LuxR C-terminal-related transcriptional regulator</fullName>
    </submittedName>
</protein>
<dbReference type="PRINTS" id="PR00038">
    <property type="entry name" value="HTHLUXR"/>
</dbReference>
<dbReference type="InterPro" id="IPR000792">
    <property type="entry name" value="Tscrpt_reg_LuxR_C"/>
</dbReference>
<accession>A0ABU9ZFV0</accession>
<sequence length="355" mass="40401">MRTNRPKLTDFGSQEWFQRVGNISRALGEMNFHENLIDLLGCLIHHSARWIIRFSDTAPPEIMYTSGVPQSLRDHYNKLCSDVDPFAAHWRRYQEVGVRALSQFKSTADTIDAGNYNFVFKSVANVSDELGLFLPTIGNSSIGLFLERERGDFRKIEIERAEAAFPIIDGLERAHIGRIFDATSQGGFISEAAQLNPQPTLVQDRCGVELFSSRSWRDAAERDPSLLAVAVQNEQNGPIMLDDFIVNIERFDKYFPLAPSGRMLTLTPCPDDPQERASTWERTELIRRLTRRERDIFNLIVGGRSSSDISRLLSMSKGTVKNYAIRICRKANVKSRLALIHKYKNRLFSEKVTLS</sequence>
<dbReference type="CDD" id="cd06170">
    <property type="entry name" value="LuxR_C_like"/>
    <property type="match status" value="1"/>
</dbReference>
<proteinExistence type="predicted"/>
<evidence type="ECO:0000256" key="3">
    <source>
        <dbReference type="ARBA" id="ARBA00023163"/>
    </source>
</evidence>
<feature type="domain" description="HTH luxR-type" evidence="4">
    <location>
        <begin position="282"/>
        <end position="347"/>
    </location>
</feature>
<dbReference type="InterPro" id="IPR036388">
    <property type="entry name" value="WH-like_DNA-bd_sf"/>
</dbReference>
<dbReference type="SMART" id="SM00421">
    <property type="entry name" value="HTH_LUXR"/>
    <property type="match status" value="1"/>
</dbReference>
<evidence type="ECO:0000256" key="1">
    <source>
        <dbReference type="ARBA" id="ARBA00023015"/>
    </source>
</evidence>
<evidence type="ECO:0000313" key="6">
    <source>
        <dbReference type="Proteomes" id="UP001404845"/>
    </source>
</evidence>